<dbReference type="AlphaFoldDB" id="A8ZYY0"/>
<reference evidence="1 2" key="1">
    <citation type="submission" date="2007-10" db="EMBL/GenBank/DDBJ databases">
        <title>Complete sequence of Desulfococcus oleovorans Hxd3.</title>
        <authorList>
            <consortium name="US DOE Joint Genome Institute"/>
            <person name="Copeland A."/>
            <person name="Lucas S."/>
            <person name="Lapidus A."/>
            <person name="Barry K."/>
            <person name="Glavina del Rio T."/>
            <person name="Dalin E."/>
            <person name="Tice H."/>
            <person name="Pitluck S."/>
            <person name="Kiss H."/>
            <person name="Brettin T."/>
            <person name="Bruce D."/>
            <person name="Detter J.C."/>
            <person name="Han C."/>
            <person name="Schmutz J."/>
            <person name="Larimer F."/>
            <person name="Land M."/>
            <person name="Hauser L."/>
            <person name="Kyrpides N."/>
            <person name="Kim E."/>
            <person name="Wawrik B."/>
            <person name="Richardson P."/>
        </authorList>
    </citation>
    <scope>NUCLEOTIDE SEQUENCE [LARGE SCALE GENOMIC DNA]</scope>
    <source>
        <strain evidence="2">DSM 6200 / JCM 39069 / Hxd3</strain>
    </source>
</reference>
<dbReference type="Proteomes" id="UP000008561">
    <property type="component" value="Chromosome"/>
</dbReference>
<name>A8ZYY0_DESOH</name>
<dbReference type="HOGENOM" id="CLU_2552738_0_0_7"/>
<keyword evidence="2" id="KW-1185">Reference proteome</keyword>
<dbReference type="EMBL" id="CP000859">
    <property type="protein sequence ID" value="ABW68753.1"/>
    <property type="molecule type" value="Genomic_DNA"/>
</dbReference>
<evidence type="ECO:0000313" key="1">
    <source>
        <dbReference type="EMBL" id="ABW68753.1"/>
    </source>
</evidence>
<gene>
    <name evidence="1" type="ordered locus">Dole_2950</name>
</gene>
<evidence type="ECO:0000313" key="2">
    <source>
        <dbReference type="Proteomes" id="UP000008561"/>
    </source>
</evidence>
<organism evidence="1 2">
    <name type="scientific">Desulfosudis oleivorans (strain DSM 6200 / JCM 39069 / Hxd3)</name>
    <name type="common">Desulfococcus oleovorans</name>
    <dbReference type="NCBI Taxonomy" id="96561"/>
    <lineage>
        <taxon>Bacteria</taxon>
        <taxon>Pseudomonadati</taxon>
        <taxon>Thermodesulfobacteriota</taxon>
        <taxon>Desulfobacteria</taxon>
        <taxon>Desulfobacterales</taxon>
        <taxon>Desulfosudaceae</taxon>
        <taxon>Desulfosudis</taxon>
    </lineage>
</organism>
<dbReference type="KEGG" id="dol:Dole_2950"/>
<accession>A8ZYY0</accession>
<dbReference type="RefSeq" id="WP_012176364.1">
    <property type="nucleotide sequence ID" value="NC_009943.1"/>
</dbReference>
<proteinExistence type="predicted"/>
<sequence>MNNNLKTRIEALEKVMAPIDWEPVEIHIYVEDCSIAGQNTPEELLMVIKSGTPAKHGRTYHRGADETAAAFLARCEAAELAA</sequence>
<protein>
    <submittedName>
        <fullName evidence="1">Uncharacterized protein</fullName>
    </submittedName>
</protein>